<protein>
    <submittedName>
        <fullName evidence="1">Uncharacterized protein</fullName>
    </submittedName>
</protein>
<proteinExistence type="predicted"/>
<sequence length="63" mass="7266">MVRAADFERRIDGGARSTLAGWGAVDLHELALTYQHAQRTLKWKSSRWPTVWMSTVPRRDTQP</sequence>
<dbReference type="EMBL" id="SODU01000001">
    <property type="protein sequence ID" value="TDW92858.1"/>
    <property type="molecule type" value="Genomic_DNA"/>
</dbReference>
<evidence type="ECO:0000313" key="1">
    <source>
        <dbReference type="EMBL" id="TDW92858.1"/>
    </source>
</evidence>
<accession>A0ABY2FIW3</accession>
<keyword evidence="2" id="KW-1185">Reference proteome</keyword>
<name>A0ABY2FIW3_9ACTN</name>
<evidence type="ECO:0000313" key="2">
    <source>
        <dbReference type="Proteomes" id="UP000295060"/>
    </source>
</evidence>
<comment type="caution">
    <text evidence="1">The sequence shown here is derived from an EMBL/GenBank/DDBJ whole genome shotgun (WGS) entry which is preliminary data.</text>
</comment>
<organism evidence="1 2">
    <name type="scientific">Kribbella pratensis</name>
    <dbReference type="NCBI Taxonomy" id="2512112"/>
    <lineage>
        <taxon>Bacteria</taxon>
        <taxon>Bacillati</taxon>
        <taxon>Actinomycetota</taxon>
        <taxon>Actinomycetes</taxon>
        <taxon>Propionibacteriales</taxon>
        <taxon>Kribbellaceae</taxon>
        <taxon>Kribbella</taxon>
    </lineage>
</organism>
<dbReference type="Proteomes" id="UP000295060">
    <property type="component" value="Unassembled WGS sequence"/>
</dbReference>
<reference evidence="1 2" key="1">
    <citation type="submission" date="2019-03" db="EMBL/GenBank/DDBJ databases">
        <title>Genomic Encyclopedia of Type Strains, Phase III (KMG-III): the genomes of soil and plant-associated and newly described type strains.</title>
        <authorList>
            <person name="Whitman W."/>
        </authorList>
    </citation>
    <scope>NUCLEOTIDE SEQUENCE [LARGE SCALE GENOMIC DNA]</scope>
    <source>
        <strain evidence="1 2">VKMAc-2574</strain>
    </source>
</reference>
<gene>
    <name evidence="1" type="ORF">EV137_0119</name>
</gene>